<comment type="caution">
    <text evidence="2">The sequence shown here is derived from an EMBL/GenBank/DDBJ whole genome shotgun (WGS) entry which is preliminary data.</text>
</comment>
<dbReference type="Proteomes" id="UP000216605">
    <property type="component" value="Unassembled WGS sequence"/>
</dbReference>
<keyword evidence="1" id="KW-0472">Membrane</keyword>
<keyword evidence="2" id="KW-0328">Glycosyltransferase</keyword>
<dbReference type="RefSeq" id="WP_094416247.1">
    <property type="nucleotide sequence ID" value="NZ_NOXV01000299.1"/>
</dbReference>
<evidence type="ECO:0000256" key="1">
    <source>
        <dbReference type="SAM" id="Phobius"/>
    </source>
</evidence>
<organism evidence="2 3">
    <name type="scientific">Flavobacterium cyanobacteriorum</name>
    <dbReference type="NCBI Taxonomy" id="2022802"/>
    <lineage>
        <taxon>Bacteria</taxon>
        <taxon>Pseudomonadati</taxon>
        <taxon>Bacteroidota</taxon>
        <taxon>Flavobacteriia</taxon>
        <taxon>Flavobacteriales</taxon>
        <taxon>Flavobacteriaceae</taxon>
        <taxon>Flavobacterium</taxon>
    </lineage>
</organism>
<evidence type="ECO:0000313" key="2">
    <source>
        <dbReference type="EMBL" id="OYQ33302.1"/>
    </source>
</evidence>
<name>A0A255YVS4_9FLAO</name>
<protein>
    <submittedName>
        <fullName evidence="2">Uracil phosphoribosyltransferase</fullName>
    </submittedName>
</protein>
<keyword evidence="2" id="KW-0808">Transferase</keyword>
<keyword evidence="1" id="KW-0812">Transmembrane</keyword>
<evidence type="ECO:0000313" key="3">
    <source>
        <dbReference type="Proteomes" id="UP000216605"/>
    </source>
</evidence>
<gene>
    <name evidence="2" type="ORF">CHU92_12990</name>
</gene>
<accession>A0A255YVS4</accession>
<dbReference type="EMBL" id="NOXV01000299">
    <property type="protein sequence ID" value="OYQ33302.1"/>
    <property type="molecule type" value="Genomic_DNA"/>
</dbReference>
<sequence>MKAFFEGIQFLFEKILFAPMNLLRSLELDNWWLANIITWIFIIICCAATWYWIKQLRVFKANNEDDQDTTAHSFLS</sequence>
<keyword evidence="1" id="KW-1133">Transmembrane helix</keyword>
<dbReference type="OrthoDB" id="1467828at2"/>
<feature type="transmembrane region" description="Helical" evidence="1">
    <location>
        <begin position="31"/>
        <end position="53"/>
    </location>
</feature>
<proteinExistence type="predicted"/>
<keyword evidence="3" id="KW-1185">Reference proteome</keyword>
<dbReference type="InterPro" id="IPR045922">
    <property type="entry name" value="DUF6341"/>
</dbReference>
<reference evidence="2 3" key="1">
    <citation type="submission" date="2017-07" db="EMBL/GenBank/DDBJ databases">
        <title>Flavobacterium cyanobacteriorum sp. nov., isolated from cyanobacterial aggregates in a eutrophic lake.</title>
        <authorList>
            <person name="Cai H."/>
        </authorList>
    </citation>
    <scope>NUCLEOTIDE SEQUENCE [LARGE SCALE GENOMIC DNA]</scope>
    <source>
        <strain evidence="2 3">TH021</strain>
    </source>
</reference>
<dbReference type="GO" id="GO:0016757">
    <property type="term" value="F:glycosyltransferase activity"/>
    <property type="evidence" value="ECO:0007669"/>
    <property type="project" value="UniProtKB-KW"/>
</dbReference>
<dbReference type="Pfam" id="PF19868">
    <property type="entry name" value="DUF6341"/>
    <property type="match status" value="1"/>
</dbReference>
<dbReference type="AlphaFoldDB" id="A0A255YVS4"/>